<dbReference type="PANTHER" id="PTHR10252:SF54">
    <property type="entry name" value="CHROMATIN ACCESSIBILITY COMPLEX PROTEIN 1"/>
    <property type="match status" value="1"/>
</dbReference>
<name>A0AAX6MXH4_9PEZI</name>
<dbReference type="InterPro" id="IPR003958">
    <property type="entry name" value="CBFA_NFYB_domain"/>
</dbReference>
<dbReference type="AlphaFoldDB" id="A0AAX6MXH4"/>
<dbReference type="Pfam" id="PF00808">
    <property type="entry name" value="CBFD_NFYB_HMF"/>
    <property type="match status" value="1"/>
</dbReference>
<evidence type="ECO:0000256" key="1">
    <source>
        <dbReference type="ARBA" id="ARBA00004123"/>
    </source>
</evidence>
<evidence type="ECO:0000313" key="6">
    <source>
        <dbReference type="Proteomes" id="UP001369815"/>
    </source>
</evidence>
<dbReference type="InterPro" id="IPR050568">
    <property type="entry name" value="Transcr_DNA_Rep_Reg"/>
</dbReference>
<gene>
    <name evidence="5" type="ORF">Daesc_000132</name>
</gene>
<feature type="compositionally biased region" description="Low complexity" evidence="3">
    <location>
        <begin position="130"/>
        <end position="154"/>
    </location>
</feature>
<dbReference type="Gene3D" id="1.10.20.10">
    <property type="entry name" value="Histone, subunit A"/>
    <property type="match status" value="1"/>
</dbReference>
<dbReference type="GO" id="GO:0006261">
    <property type="term" value="P:DNA-templated DNA replication"/>
    <property type="evidence" value="ECO:0007669"/>
    <property type="project" value="TreeGrafter"/>
</dbReference>
<comment type="subcellular location">
    <subcellularLocation>
        <location evidence="1">Nucleus</location>
    </subcellularLocation>
</comment>
<feature type="compositionally biased region" description="Basic and acidic residues" evidence="3">
    <location>
        <begin position="193"/>
        <end position="214"/>
    </location>
</feature>
<dbReference type="GO" id="GO:0046982">
    <property type="term" value="F:protein heterodimerization activity"/>
    <property type="evidence" value="ECO:0007669"/>
    <property type="project" value="InterPro"/>
</dbReference>
<dbReference type="EMBL" id="JBANMG010000001">
    <property type="protein sequence ID" value="KAK6957348.1"/>
    <property type="molecule type" value="Genomic_DNA"/>
</dbReference>
<accession>A0AAX6MXH4</accession>
<dbReference type="SUPFAM" id="SSF47113">
    <property type="entry name" value="Histone-fold"/>
    <property type="match status" value="1"/>
</dbReference>
<dbReference type="Proteomes" id="UP001369815">
    <property type="component" value="Unassembled WGS sequence"/>
</dbReference>
<evidence type="ECO:0000256" key="2">
    <source>
        <dbReference type="ARBA" id="ARBA00023242"/>
    </source>
</evidence>
<protein>
    <recommendedName>
        <fullName evidence="4">Transcription factor CBF/NF-Y/archaeal histone domain-containing protein</fullName>
    </recommendedName>
</protein>
<proteinExistence type="predicted"/>
<sequence length="214" mass="23168">MPYNTTAIPPRKEVTGQTQLPLSRVKKIVAQDQDINICSNNAAFVITLATEMFIQYLAGESFTMAKLGKPRRNIQYKDLAAAVSHHDNLEFLEDVIPKTAPYKQIKAQAAATRHQLTSGTPGAERAGEKQPQQQQPQQQPREGTAAAATNGSSSAKKHRPSTSRSSLNGGSFVGASGARIMSDDDGAEMDPADQLRHEMRQANRGGQEDVHMSG</sequence>
<comment type="caution">
    <text evidence="5">The sequence shown here is derived from an EMBL/GenBank/DDBJ whole genome shotgun (WGS) entry which is preliminary data.</text>
</comment>
<evidence type="ECO:0000256" key="3">
    <source>
        <dbReference type="SAM" id="MobiDB-lite"/>
    </source>
</evidence>
<evidence type="ECO:0000259" key="4">
    <source>
        <dbReference type="Pfam" id="PF00808"/>
    </source>
</evidence>
<dbReference type="GO" id="GO:0008623">
    <property type="term" value="C:CHRAC"/>
    <property type="evidence" value="ECO:0007669"/>
    <property type="project" value="TreeGrafter"/>
</dbReference>
<dbReference type="PANTHER" id="PTHR10252">
    <property type="entry name" value="HISTONE-LIKE TRANSCRIPTION FACTOR CCAAT-RELATED"/>
    <property type="match status" value="1"/>
</dbReference>
<keyword evidence="2" id="KW-0539">Nucleus</keyword>
<reference evidence="5 6" key="1">
    <citation type="journal article" date="2024" name="Front Chem Biol">
        <title>Unveiling the potential of Daldinia eschscholtzii MFLUCC 19-0629 through bioactivity and bioinformatics studies for enhanced sustainable agriculture production.</title>
        <authorList>
            <person name="Brooks S."/>
            <person name="Weaver J.A."/>
            <person name="Klomchit A."/>
            <person name="Alharthi S.A."/>
            <person name="Onlamun T."/>
            <person name="Nurani R."/>
            <person name="Vong T.K."/>
            <person name="Alberti F."/>
            <person name="Greco C."/>
        </authorList>
    </citation>
    <scope>NUCLEOTIDE SEQUENCE [LARGE SCALE GENOMIC DNA]</scope>
    <source>
        <strain evidence="5">MFLUCC 19-0629</strain>
    </source>
</reference>
<dbReference type="CDD" id="cd23645">
    <property type="entry name" value="HFD_Dpb3-like"/>
    <property type="match status" value="1"/>
</dbReference>
<dbReference type="InterPro" id="IPR009072">
    <property type="entry name" value="Histone-fold"/>
</dbReference>
<keyword evidence="6" id="KW-1185">Reference proteome</keyword>
<feature type="domain" description="Transcription factor CBF/NF-Y/archaeal histone" evidence="4">
    <location>
        <begin position="19"/>
        <end position="83"/>
    </location>
</feature>
<feature type="region of interest" description="Disordered" evidence="3">
    <location>
        <begin position="106"/>
        <end position="214"/>
    </location>
</feature>
<organism evidence="5 6">
    <name type="scientific">Daldinia eschscholtzii</name>
    <dbReference type="NCBI Taxonomy" id="292717"/>
    <lineage>
        <taxon>Eukaryota</taxon>
        <taxon>Fungi</taxon>
        <taxon>Dikarya</taxon>
        <taxon>Ascomycota</taxon>
        <taxon>Pezizomycotina</taxon>
        <taxon>Sordariomycetes</taxon>
        <taxon>Xylariomycetidae</taxon>
        <taxon>Xylariales</taxon>
        <taxon>Hypoxylaceae</taxon>
        <taxon>Daldinia</taxon>
    </lineage>
</organism>
<evidence type="ECO:0000313" key="5">
    <source>
        <dbReference type="EMBL" id="KAK6957348.1"/>
    </source>
</evidence>